<dbReference type="InterPro" id="IPR051561">
    <property type="entry name" value="FRAS1_ECM"/>
</dbReference>
<dbReference type="Gene3D" id="2.30.180.10">
    <property type="entry name" value="FAS1 domain"/>
    <property type="match status" value="1"/>
</dbReference>
<evidence type="ECO:0000256" key="1">
    <source>
        <dbReference type="ARBA" id="ARBA00004613"/>
    </source>
</evidence>
<dbReference type="SUPFAM" id="SSF82153">
    <property type="entry name" value="FAS1 domain"/>
    <property type="match status" value="1"/>
</dbReference>
<dbReference type="PROSITE" id="PS50213">
    <property type="entry name" value="FAS1"/>
    <property type="match status" value="1"/>
</dbReference>
<comment type="caution">
    <text evidence="8">The sequence shown here is derived from an EMBL/GenBank/DDBJ whole genome shotgun (WGS) entry which is preliminary data.</text>
</comment>
<evidence type="ECO:0000256" key="3">
    <source>
        <dbReference type="ARBA" id="ARBA00022729"/>
    </source>
</evidence>
<keyword evidence="6" id="KW-0472">Membrane</keyword>
<evidence type="ECO:0000256" key="4">
    <source>
        <dbReference type="ARBA" id="ARBA00022737"/>
    </source>
</evidence>
<evidence type="ECO:0000256" key="5">
    <source>
        <dbReference type="ARBA" id="ARBA00023180"/>
    </source>
</evidence>
<dbReference type="Proteomes" id="UP000391834">
    <property type="component" value="Unassembled WGS sequence"/>
</dbReference>
<sequence length="487" mass="53290">MKKNKIYFYGAYLVRIMVASSLLMLVLTRCEIQPDFEYQHSNTNPSLNMTAWEYIQQQDSLSFLKDAITAAGLEDMYSGADKKTFIAPRNGAFRDYLAANNYSSISDIPVPILKNILLYHIIPQKILFTDSTFYTVSFPVAFETENGQQMYLSRNNNYQGVINQGTNQSWTIVTSNLEPTNGVIDISPALVYYSAVTGTTDITNPSLETDTIYAIQDTYINGGASKDVNYGSDILLKVKDVDGSGDYDRRTFLMFDLKDITKTGNLRQAFVDVGVNFTHGKGLRLSLYNVPDTTWSETSMTWNNAPDSDPNEISHLITSKVSVFSWDCSDYVAGKLQNPGKIAIKIDGEPGGNETNDLISKENPKDVPPMLIAVFSSGNSNLAMGTNTGFSVENGGSAVLKSAELEMSGAAPADIIYTLESAPLNGWLIMGTQTLTDGSKFTQLDIDTGNIVYVHSGTSSADDSFTVSVEDRDGGSINPFDVAITVQ</sequence>
<dbReference type="InterPro" id="IPR036378">
    <property type="entry name" value="FAS1_dom_sf"/>
</dbReference>
<dbReference type="InterPro" id="IPR055372">
    <property type="entry name" value="CBM96"/>
</dbReference>
<reference evidence="8 9" key="1">
    <citation type="submission" date="2019-10" db="EMBL/GenBank/DDBJ databases">
        <title>Prolixibacter strains distinguished by the presence of nitrate reductase genes were adept at nitrate-dependent anaerobic corrosion of metallic iron and carbon steel.</title>
        <authorList>
            <person name="Iino T."/>
            <person name="Shono N."/>
            <person name="Ito K."/>
            <person name="Nakamura R."/>
            <person name="Sueoka K."/>
            <person name="Harayama S."/>
            <person name="Ohkuma M."/>
        </authorList>
    </citation>
    <scope>NUCLEOTIDE SEQUENCE [LARGE SCALE GENOMIC DNA]</scope>
    <source>
        <strain evidence="8 9">JCM 13498</strain>
    </source>
</reference>
<proteinExistence type="predicted"/>
<dbReference type="InterPro" id="IPR000782">
    <property type="entry name" value="FAS1_domain"/>
</dbReference>
<gene>
    <name evidence="8" type="ORF">PbJCM13498_39110</name>
</gene>
<keyword evidence="4" id="KW-0677">Repeat</keyword>
<keyword evidence="6" id="KW-0812">Transmembrane</keyword>
<dbReference type="InterPro" id="IPR039005">
    <property type="entry name" value="CSPG_rpt"/>
</dbReference>
<evidence type="ECO:0000313" key="9">
    <source>
        <dbReference type="Proteomes" id="UP000391834"/>
    </source>
</evidence>
<dbReference type="GO" id="GO:0005576">
    <property type="term" value="C:extracellular region"/>
    <property type="evidence" value="ECO:0007669"/>
    <property type="project" value="UniProtKB-SubCell"/>
</dbReference>
<evidence type="ECO:0000259" key="7">
    <source>
        <dbReference type="PROSITE" id="PS50213"/>
    </source>
</evidence>
<comment type="subcellular location">
    <subcellularLocation>
        <location evidence="1">Secreted</location>
    </subcellularLocation>
</comment>
<keyword evidence="2" id="KW-0964">Secreted</keyword>
<keyword evidence="3" id="KW-0732">Signal</keyword>
<dbReference type="EMBL" id="BLAX01000001">
    <property type="protein sequence ID" value="GET35048.1"/>
    <property type="molecule type" value="Genomic_DNA"/>
</dbReference>
<dbReference type="AlphaFoldDB" id="A0A5M4B5C5"/>
<dbReference type="Pfam" id="PF16184">
    <property type="entry name" value="Cadherin_3"/>
    <property type="match status" value="1"/>
</dbReference>
<keyword evidence="9" id="KW-1185">Reference proteome</keyword>
<feature type="transmembrane region" description="Helical" evidence="6">
    <location>
        <begin position="7"/>
        <end position="27"/>
    </location>
</feature>
<protein>
    <recommendedName>
        <fullName evidence="7">FAS1 domain-containing protein</fullName>
    </recommendedName>
</protein>
<evidence type="ECO:0000313" key="8">
    <source>
        <dbReference type="EMBL" id="GET35048.1"/>
    </source>
</evidence>
<dbReference type="GO" id="GO:0009653">
    <property type="term" value="P:anatomical structure morphogenesis"/>
    <property type="evidence" value="ECO:0007669"/>
    <property type="project" value="TreeGrafter"/>
</dbReference>
<keyword evidence="5" id="KW-0325">Glycoprotein</keyword>
<evidence type="ECO:0000256" key="2">
    <source>
        <dbReference type="ARBA" id="ARBA00022525"/>
    </source>
</evidence>
<feature type="domain" description="FAS1" evidence="7">
    <location>
        <begin position="48"/>
        <end position="191"/>
    </location>
</feature>
<dbReference type="RefSeq" id="WP_027586002.1">
    <property type="nucleotide sequence ID" value="NZ_BLAX01000001.1"/>
</dbReference>
<evidence type="ECO:0000256" key="6">
    <source>
        <dbReference type="SAM" id="Phobius"/>
    </source>
</evidence>
<name>A0A5M4B5C5_9BACT</name>
<dbReference type="PANTHER" id="PTHR45739:SF8">
    <property type="entry name" value="FRAS1-RELATED EXTRACELLULAR MATRIX PROTEIN 1"/>
    <property type="match status" value="1"/>
</dbReference>
<dbReference type="PROSITE" id="PS51854">
    <property type="entry name" value="CSPG"/>
    <property type="match status" value="1"/>
</dbReference>
<dbReference type="Pfam" id="PF02469">
    <property type="entry name" value="Fasciclin"/>
    <property type="match status" value="1"/>
</dbReference>
<dbReference type="NCBIfam" id="NF033679">
    <property type="entry name" value="DNRLRE_dom"/>
    <property type="match status" value="1"/>
</dbReference>
<accession>A0A5M4B5C5</accession>
<dbReference type="Pfam" id="PF24517">
    <property type="entry name" value="CBM96"/>
    <property type="match status" value="1"/>
</dbReference>
<dbReference type="PANTHER" id="PTHR45739">
    <property type="entry name" value="MATRIX PROTEIN, PUTATIVE-RELATED"/>
    <property type="match status" value="1"/>
</dbReference>
<organism evidence="8 9">
    <name type="scientific">Prolixibacter bellariivorans</name>
    <dbReference type="NCBI Taxonomy" id="314319"/>
    <lineage>
        <taxon>Bacteria</taxon>
        <taxon>Pseudomonadati</taxon>
        <taxon>Bacteroidota</taxon>
        <taxon>Bacteroidia</taxon>
        <taxon>Marinilabiliales</taxon>
        <taxon>Prolixibacteraceae</taxon>
        <taxon>Prolixibacter</taxon>
    </lineage>
</organism>
<keyword evidence="6" id="KW-1133">Transmembrane helix</keyword>